<evidence type="ECO:0000256" key="1">
    <source>
        <dbReference type="SAM" id="Phobius"/>
    </source>
</evidence>
<keyword evidence="1" id="KW-0812">Transmembrane</keyword>
<sequence length="48" mass="5007">MSHTSSDHHGQRSTTPVAFIAFAWTLVGVPLAYGLYNTVKAAGALFGG</sequence>
<evidence type="ECO:0000313" key="3">
    <source>
        <dbReference type="Proteomes" id="UP000198857"/>
    </source>
</evidence>
<reference evidence="3" key="1">
    <citation type="submission" date="2016-10" db="EMBL/GenBank/DDBJ databases">
        <authorList>
            <person name="Varghese N."/>
            <person name="Submissions S."/>
        </authorList>
    </citation>
    <scope>NUCLEOTIDE SEQUENCE [LARGE SCALE GENOMIC DNA]</scope>
    <source>
        <strain evidence="3">DSM 44208</strain>
    </source>
</reference>
<evidence type="ECO:0000313" key="2">
    <source>
        <dbReference type="EMBL" id="SFP99972.1"/>
    </source>
</evidence>
<gene>
    <name evidence="2" type="ORF">SAMN05660464_0421</name>
</gene>
<proteinExistence type="predicted"/>
<accession>A0A1I5UXP6</accession>
<dbReference type="AlphaFoldDB" id="A0A1I5UXP6"/>
<name>A0A1I5UXP6_9ACTN</name>
<dbReference type="STRING" id="1523247.SAMN05660464_0421"/>
<protein>
    <recommendedName>
        <fullName evidence="4">Oxalate:formate antiporter</fullName>
    </recommendedName>
</protein>
<dbReference type="RefSeq" id="WP_169064708.1">
    <property type="nucleotide sequence ID" value="NZ_FOWQ01000012.1"/>
</dbReference>
<keyword evidence="1" id="KW-1133">Transmembrane helix</keyword>
<dbReference type="EMBL" id="FOWQ01000012">
    <property type="protein sequence ID" value="SFP99972.1"/>
    <property type="molecule type" value="Genomic_DNA"/>
</dbReference>
<dbReference type="Proteomes" id="UP000198857">
    <property type="component" value="Unassembled WGS sequence"/>
</dbReference>
<feature type="transmembrane region" description="Helical" evidence="1">
    <location>
        <begin position="17"/>
        <end position="36"/>
    </location>
</feature>
<keyword evidence="1" id="KW-0472">Membrane</keyword>
<keyword evidence="3" id="KW-1185">Reference proteome</keyword>
<evidence type="ECO:0008006" key="4">
    <source>
        <dbReference type="Google" id="ProtNLM"/>
    </source>
</evidence>
<organism evidence="2 3">
    <name type="scientific">Geodermatophilus dictyosporus</name>
    <dbReference type="NCBI Taxonomy" id="1523247"/>
    <lineage>
        <taxon>Bacteria</taxon>
        <taxon>Bacillati</taxon>
        <taxon>Actinomycetota</taxon>
        <taxon>Actinomycetes</taxon>
        <taxon>Geodermatophilales</taxon>
        <taxon>Geodermatophilaceae</taxon>
        <taxon>Geodermatophilus</taxon>
    </lineage>
</organism>